<protein>
    <submittedName>
        <fullName evidence="1">Uncharacterized protein</fullName>
    </submittedName>
</protein>
<name>A0A382V477_9ZZZZ</name>
<dbReference type="EMBL" id="UINC01149058">
    <property type="protein sequence ID" value="SVD41293.1"/>
    <property type="molecule type" value="Genomic_DNA"/>
</dbReference>
<sequence>DPVDNGAATTATVHMVYTYDDNDQYTCNATACTFATWQSALNGTSTTHTGWSSDKATAAKGLQVATYGDALVSSVHAFTWTE</sequence>
<dbReference type="AlphaFoldDB" id="A0A382V477"/>
<organism evidence="1">
    <name type="scientific">marine metagenome</name>
    <dbReference type="NCBI Taxonomy" id="408172"/>
    <lineage>
        <taxon>unclassified sequences</taxon>
        <taxon>metagenomes</taxon>
        <taxon>ecological metagenomes</taxon>
    </lineage>
</organism>
<evidence type="ECO:0000313" key="1">
    <source>
        <dbReference type="EMBL" id="SVD41293.1"/>
    </source>
</evidence>
<feature type="non-terminal residue" evidence="1">
    <location>
        <position position="1"/>
    </location>
</feature>
<accession>A0A382V477</accession>
<reference evidence="1" key="1">
    <citation type="submission" date="2018-05" db="EMBL/GenBank/DDBJ databases">
        <authorList>
            <person name="Lanie J.A."/>
            <person name="Ng W.-L."/>
            <person name="Kazmierczak K.M."/>
            <person name="Andrzejewski T.M."/>
            <person name="Davidsen T.M."/>
            <person name="Wayne K.J."/>
            <person name="Tettelin H."/>
            <person name="Glass J.I."/>
            <person name="Rusch D."/>
            <person name="Podicherti R."/>
            <person name="Tsui H.-C.T."/>
            <person name="Winkler M.E."/>
        </authorList>
    </citation>
    <scope>NUCLEOTIDE SEQUENCE</scope>
</reference>
<proteinExistence type="predicted"/>
<gene>
    <name evidence="1" type="ORF">METZ01_LOCUS394147</name>
</gene>